<evidence type="ECO:0000313" key="3">
    <source>
        <dbReference type="EMBL" id="ELY39416.1"/>
    </source>
</evidence>
<dbReference type="EMBL" id="AOHV01000015">
    <property type="protein sequence ID" value="ELY39416.1"/>
    <property type="molecule type" value="Genomic_DNA"/>
</dbReference>
<dbReference type="EMBL" id="CP002062">
    <property type="protein sequence ID" value="ADJ14833.1"/>
    <property type="molecule type" value="Genomic_DNA"/>
</dbReference>
<accession>D8JAW1</accession>
<dbReference type="AlphaFoldDB" id="D8JAW1"/>
<dbReference type="Proteomes" id="UP000011645">
    <property type="component" value="Unassembled WGS sequence"/>
</dbReference>
<keyword evidence="1" id="KW-0812">Transmembrane</keyword>
<organism evidence="2 4">
    <name type="scientific">Halalkalicoccus jeotgali (strain DSM 18796 / CECT 7217 / JCM 14584 / KCTC 4019 / B3)</name>
    <dbReference type="NCBI Taxonomy" id="795797"/>
    <lineage>
        <taxon>Archaea</taxon>
        <taxon>Methanobacteriati</taxon>
        <taxon>Methanobacteriota</taxon>
        <taxon>Stenosarchaea group</taxon>
        <taxon>Halobacteria</taxon>
        <taxon>Halobacteriales</taxon>
        <taxon>Halococcaceae</taxon>
        <taxon>Halalkalicoccus</taxon>
    </lineage>
</organism>
<feature type="transmembrane region" description="Helical" evidence="1">
    <location>
        <begin position="48"/>
        <end position="66"/>
    </location>
</feature>
<reference evidence="2 4" key="1">
    <citation type="journal article" date="2010" name="J. Bacteriol.">
        <title>Complete genome sequence of Halalkalicoccus jeotgali B3(T), an extremely halophilic archaeon.</title>
        <authorList>
            <person name="Roh S.W."/>
            <person name="Nam Y.D."/>
            <person name="Nam S.H."/>
            <person name="Choi S.H."/>
            <person name="Park H.S."/>
            <person name="Bae J.W."/>
        </authorList>
    </citation>
    <scope>NUCLEOTIDE SEQUENCE [LARGE SCALE GENOMIC DNA]</scope>
    <source>
        <strain evidence="2">B3</strain>
        <strain evidence="4">DSM 18796 / CECT 7217 / JCM 14584 / KCTC 4019 / B3</strain>
    </source>
</reference>
<keyword evidence="5" id="KW-1185">Reference proteome</keyword>
<dbReference type="Proteomes" id="UP000000390">
    <property type="component" value="Chromosome"/>
</dbReference>
<gene>
    <name evidence="2" type="ordered locus">HacjB3_07240</name>
    <name evidence="3" type="ORF">C497_05652</name>
</gene>
<proteinExistence type="predicted"/>
<dbReference type="STRING" id="795797.HacjB3_07240"/>
<reference evidence="3 5" key="2">
    <citation type="journal article" date="2014" name="PLoS Genet.">
        <title>Phylogenetically driven sequencing of extremely halophilic archaea reveals strategies for static and dynamic osmo-response.</title>
        <authorList>
            <person name="Becker E.A."/>
            <person name="Seitzer P.M."/>
            <person name="Tritt A."/>
            <person name="Larsen D."/>
            <person name="Krusor M."/>
            <person name="Yao A.I."/>
            <person name="Wu D."/>
            <person name="Madern D."/>
            <person name="Eisen J.A."/>
            <person name="Darling A.E."/>
            <person name="Facciotti M.T."/>
        </authorList>
    </citation>
    <scope>NUCLEOTIDE SEQUENCE [LARGE SCALE GENOMIC DNA]</scope>
    <source>
        <strain evidence="3">B3</strain>
        <strain evidence="5">DSM 18796 / CECT 7217 / JCM 14584 / KCTC 4019 / B3</strain>
    </source>
</reference>
<keyword evidence="1" id="KW-1133">Transmembrane helix</keyword>
<evidence type="ECO:0000313" key="2">
    <source>
        <dbReference type="EMBL" id="ADJ14833.1"/>
    </source>
</evidence>
<evidence type="ECO:0000313" key="4">
    <source>
        <dbReference type="Proteomes" id="UP000000390"/>
    </source>
</evidence>
<protein>
    <submittedName>
        <fullName evidence="2">Uncharacterized protein</fullName>
    </submittedName>
</protein>
<dbReference type="KEGG" id="hje:HacjB3_07240"/>
<keyword evidence="1" id="KW-0472">Membrane</keyword>
<name>D8JAW1_HALJB</name>
<evidence type="ECO:0000256" key="1">
    <source>
        <dbReference type="SAM" id="Phobius"/>
    </source>
</evidence>
<sequence length="71" mass="8121">MIRPILDELQYRYDVCIKLLSILILLSLMMTYLFISVALIVLLLRLMAFIPLDPLIAFLLIIVTSLSRSPA</sequence>
<feature type="transmembrane region" description="Helical" evidence="1">
    <location>
        <begin position="20"/>
        <end position="42"/>
    </location>
</feature>
<evidence type="ECO:0000313" key="5">
    <source>
        <dbReference type="Proteomes" id="UP000011645"/>
    </source>
</evidence>
<dbReference type="HOGENOM" id="CLU_2730215_0_0_2"/>